<evidence type="ECO:0000256" key="1">
    <source>
        <dbReference type="ARBA" id="ARBA00006430"/>
    </source>
</evidence>
<evidence type="ECO:0000256" key="2">
    <source>
        <dbReference type="ARBA" id="ARBA00022448"/>
    </source>
</evidence>
<feature type="transmembrane region" description="Helical" evidence="9">
    <location>
        <begin position="181"/>
        <end position="199"/>
    </location>
</feature>
<evidence type="ECO:0000256" key="9">
    <source>
        <dbReference type="SAM" id="Phobius"/>
    </source>
</evidence>
<feature type="transmembrane region" description="Helical" evidence="9">
    <location>
        <begin position="275"/>
        <end position="297"/>
    </location>
</feature>
<keyword evidence="4" id="KW-0762">Sugar transport</keyword>
<feature type="transmembrane region" description="Helical" evidence="9">
    <location>
        <begin position="63"/>
        <end position="83"/>
    </location>
</feature>
<keyword evidence="7 9" id="KW-1133">Transmembrane helix</keyword>
<dbReference type="Proteomes" id="UP000500741">
    <property type="component" value="Chromosome"/>
</dbReference>
<feature type="transmembrane region" description="Helical" evidence="9">
    <location>
        <begin position="211"/>
        <end position="231"/>
    </location>
</feature>
<evidence type="ECO:0000256" key="6">
    <source>
        <dbReference type="ARBA" id="ARBA00022847"/>
    </source>
</evidence>
<dbReference type="GO" id="GO:0016020">
    <property type="term" value="C:membrane"/>
    <property type="evidence" value="ECO:0007669"/>
    <property type="project" value="InterPro"/>
</dbReference>
<keyword evidence="5 9" id="KW-0812">Transmembrane</keyword>
<keyword evidence="3" id="KW-1003">Cell membrane</keyword>
<gene>
    <name evidence="10" type="ORF">G7084_07730</name>
</gene>
<keyword evidence="8 9" id="KW-0472">Membrane</keyword>
<evidence type="ECO:0000313" key="11">
    <source>
        <dbReference type="Proteomes" id="UP000500741"/>
    </source>
</evidence>
<proteinExistence type="inferred from homology"/>
<feature type="transmembrane region" description="Helical" evidence="9">
    <location>
        <begin position="243"/>
        <end position="263"/>
    </location>
</feature>
<reference evidence="10 11" key="1">
    <citation type="submission" date="2020-03" db="EMBL/GenBank/DDBJ databases">
        <title>Weissella sp. nov., isolated from Cybister lewisianus.</title>
        <authorList>
            <person name="Hyun D.-W."/>
            <person name="Bae J.-W."/>
        </authorList>
    </citation>
    <scope>NUCLEOTIDE SEQUENCE [LARGE SCALE GENOMIC DNA]</scope>
    <source>
        <strain evidence="10 11">HDW19</strain>
    </source>
</reference>
<dbReference type="KEGG" id="wco:G7084_07730"/>
<evidence type="ECO:0000256" key="8">
    <source>
        <dbReference type="ARBA" id="ARBA00023136"/>
    </source>
</evidence>
<sequence length="312" mass="32994">MMVVPLLFGAVIHTFWPKSAEFLGGFTGSFMTGTGAILFIFFFALGTGLDIRSTGRIARKGMNMLLAKVFLAALLGILASRILPNGGVTSGIFSGLSVLAIIASFNAINGGLLVALLTPLNRKIDVASYPFFSIQSGPFFTMITLGAAGLGQFPWQALLSTLIPYILGILCGSLDPDMRKMFAPVAGTLVPFFAFTLGYSLDLSMIVRSGFTGIIMGIAVVLVSGLVMWAADRFISGSDGLEGIAASSTAGAAVTVPATIAMMDKTYSATADSATAIVATSVIVTAILTPMLTMWYYKRLIRTNRLEDQMKY</sequence>
<dbReference type="AlphaFoldDB" id="A0A6G8B1K0"/>
<dbReference type="InterPro" id="IPR004684">
    <property type="entry name" value="2keto-3dGluconate_permease"/>
</dbReference>
<feature type="transmembrane region" description="Helical" evidence="9">
    <location>
        <begin position="129"/>
        <end position="149"/>
    </location>
</feature>
<evidence type="ECO:0000256" key="5">
    <source>
        <dbReference type="ARBA" id="ARBA00022692"/>
    </source>
</evidence>
<keyword evidence="2" id="KW-0813">Transport</keyword>
<accession>A0A6G8B1K0</accession>
<name>A0A6G8B1K0_9LACO</name>
<dbReference type="Pfam" id="PF03812">
    <property type="entry name" value="KdgT"/>
    <property type="match status" value="1"/>
</dbReference>
<dbReference type="GO" id="GO:0015649">
    <property type="term" value="F:2-keto-3-deoxygluconate:proton symporter activity"/>
    <property type="evidence" value="ECO:0007669"/>
    <property type="project" value="InterPro"/>
</dbReference>
<evidence type="ECO:0000256" key="3">
    <source>
        <dbReference type="ARBA" id="ARBA00022475"/>
    </source>
</evidence>
<evidence type="ECO:0000256" key="4">
    <source>
        <dbReference type="ARBA" id="ARBA00022597"/>
    </source>
</evidence>
<keyword evidence="11" id="KW-1185">Reference proteome</keyword>
<evidence type="ECO:0000256" key="7">
    <source>
        <dbReference type="ARBA" id="ARBA00022989"/>
    </source>
</evidence>
<feature type="transmembrane region" description="Helical" evidence="9">
    <location>
        <begin position="30"/>
        <end position="51"/>
    </location>
</feature>
<comment type="similarity">
    <text evidence="1">Belongs to the KdgT transporter family.</text>
</comment>
<protein>
    <submittedName>
        <fullName evidence="10">2-keto-3-deoxygluconate permease</fullName>
    </submittedName>
</protein>
<feature type="transmembrane region" description="Helical" evidence="9">
    <location>
        <begin position="95"/>
        <end position="117"/>
    </location>
</feature>
<feature type="transmembrane region" description="Helical" evidence="9">
    <location>
        <begin position="155"/>
        <end position="174"/>
    </location>
</feature>
<organism evidence="10 11">
    <name type="scientific">Weissella coleopterorum</name>
    <dbReference type="NCBI Taxonomy" id="2714949"/>
    <lineage>
        <taxon>Bacteria</taxon>
        <taxon>Bacillati</taxon>
        <taxon>Bacillota</taxon>
        <taxon>Bacilli</taxon>
        <taxon>Lactobacillales</taxon>
        <taxon>Lactobacillaceae</taxon>
        <taxon>Weissella</taxon>
    </lineage>
</organism>
<keyword evidence="6" id="KW-0769">Symport</keyword>
<evidence type="ECO:0000313" key="10">
    <source>
        <dbReference type="EMBL" id="QIL51188.1"/>
    </source>
</evidence>
<dbReference type="EMBL" id="CP049888">
    <property type="protein sequence ID" value="QIL51188.1"/>
    <property type="molecule type" value="Genomic_DNA"/>
</dbReference>